<proteinExistence type="predicted"/>
<reference evidence="1" key="1">
    <citation type="submission" date="2021-06" db="EMBL/GenBank/DDBJ databases">
        <authorList>
            <person name="Kallberg Y."/>
            <person name="Tangrot J."/>
            <person name="Rosling A."/>
        </authorList>
    </citation>
    <scope>NUCLEOTIDE SEQUENCE</scope>
    <source>
        <strain evidence="1">MA461A</strain>
    </source>
</reference>
<name>A0ACA9SAK5_9GLOM</name>
<feature type="non-terminal residue" evidence="1">
    <location>
        <position position="1"/>
    </location>
</feature>
<protein>
    <submittedName>
        <fullName evidence="1">20515_t:CDS:1</fullName>
    </submittedName>
</protein>
<evidence type="ECO:0000313" key="1">
    <source>
        <dbReference type="EMBL" id="CAG8833513.1"/>
    </source>
</evidence>
<dbReference type="EMBL" id="CAJVQC010106707">
    <property type="protein sequence ID" value="CAG8833513.1"/>
    <property type="molecule type" value="Genomic_DNA"/>
</dbReference>
<keyword evidence="2" id="KW-1185">Reference proteome</keyword>
<sequence>LKTTNLDQLIKQIIALLPAPGVDTGPKKEKLNLLIFGPPNSGKSTLMNYLLQENRSLTTSLAGTTQEPVISPWN</sequence>
<organism evidence="1 2">
    <name type="scientific">Racocetra persica</name>
    <dbReference type="NCBI Taxonomy" id="160502"/>
    <lineage>
        <taxon>Eukaryota</taxon>
        <taxon>Fungi</taxon>
        <taxon>Fungi incertae sedis</taxon>
        <taxon>Mucoromycota</taxon>
        <taxon>Glomeromycotina</taxon>
        <taxon>Glomeromycetes</taxon>
        <taxon>Diversisporales</taxon>
        <taxon>Gigasporaceae</taxon>
        <taxon>Racocetra</taxon>
    </lineage>
</organism>
<accession>A0ACA9SAK5</accession>
<dbReference type="Proteomes" id="UP000789920">
    <property type="component" value="Unassembled WGS sequence"/>
</dbReference>
<comment type="caution">
    <text evidence="1">The sequence shown here is derived from an EMBL/GenBank/DDBJ whole genome shotgun (WGS) entry which is preliminary data.</text>
</comment>
<gene>
    <name evidence="1" type="ORF">RPERSI_LOCUS28850</name>
</gene>
<evidence type="ECO:0000313" key="2">
    <source>
        <dbReference type="Proteomes" id="UP000789920"/>
    </source>
</evidence>